<evidence type="ECO:0000256" key="2">
    <source>
        <dbReference type="SAM" id="MobiDB-lite"/>
    </source>
</evidence>
<dbReference type="AlphaFoldDB" id="A0AAE1LJ31"/>
<sequence>MDLEIGEAESSSGTSPDVTASREDDDEKDAGMQPTCGKPLSEPHVCSDSEGFSDSSINTTGSENVMDENTLPKRRRKRKSFLAYQRRRKTKTVGFLRIDDGVEDKADDDGDDEQSDSDESQDETSGEISGLEDIEISDLENDDMAMLTSTHSHTEHEPSDRGTAADTDFVLDSLIEKLTLLLPAGWTVDVVKENIIRIFTINESKNPSVPYSIFYDSQAKSVGLFVHGIPVPRNHQVFKNTKNNICLDCRHHIKKFEREQKKREKGELDPSSIPDKYLTKEGMKAKKNKFRILYREEKKRADRLEKRLESLKIKLHSVLSDEFSAILRVNQHRMTPLQKLFWEDQMKVLALDDKRGMRWHPMLIRLALHLHSLSDFAYEFINDTQVFTFPSSRRLYDYSHFVEATEGCQAEITNCFREKIRKSGEEDHFSYINLMFDEMNIRSGLVFSRTSGELIGFTKLSGVEEELALMESELKCKKIQTKTCQEGPCVFGSRHHK</sequence>
<evidence type="ECO:0000313" key="5">
    <source>
        <dbReference type="Proteomes" id="UP001219518"/>
    </source>
</evidence>
<organism evidence="4 5">
    <name type="scientific">Frankliniella fusca</name>
    <dbReference type="NCBI Taxonomy" id="407009"/>
    <lineage>
        <taxon>Eukaryota</taxon>
        <taxon>Metazoa</taxon>
        <taxon>Ecdysozoa</taxon>
        <taxon>Arthropoda</taxon>
        <taxon>Hexapoda</taxon>
        <taxon>Insecta</taxon>
        <taxon>Pterygota</taxon>
        <taxon>Neoptera</taxon>
        <taxon>Paraneoptera</taxon>
        <taxon>Thysanoptera</taxon>
        <taxon>Terebrantia</taxon>
        <taxon>Thripoidea</taxon>
        <taxon>Thripidae</taxon>
        <taxon>Frankliniella</taxon>
    </lineage>
</organism>
<feature type="compositionally biased region" description="Polar residues" evidence="2">
    <location>
        <begin position="50"/>
        <end position="63"/>
    </location>
</feature>
<feature type="compositionally biased region" description="Polar residues" evidence="2">
    <location>
        <begin position="9"/>
        <end position="18"/>
    </location>
</feature>
<dbReference type="Pfam" id="PF21787">
    <property type="entry name" value="TNP-like_RNaseH_N"/>
    <property type="match status" value="1"/>
</dbReference>
<protein>
    <submittedName>
        <fullName evidence="4">Polycomb protein Asx</fullName>
    </submittedName>
</protein>
<feature type="region of interest" description="Disordered" evidence="2">
    <location>
        <begin position="99"/>
        <end position="134"/>
    </location>
</feature>
<dbReference type="InterPro" id="IPR048365">
    <property type="entry name" value="TNP-like_RNaseH_N"/>
</dbReference>
<feature type="domain" description="Transposable element P transposase-like RNase H" evidence="3">
    <location>
        <begin position="405"/>
        <end position="461"/>
    </location>
</feature>
<evidence type="ECO:0000256" key="1">
    <source>
        <dbReference type="SAM" id="Coils"/>
    </source>
</evidence>
<dbReference type="EMBL" id="JAHWGI010000985">
    <property type="protein sequence ID" value="KAK3919897.1"/>
    <property type="molecule type" value="Genomic_DNA"/>
</dbReference>
<keyword evidence="5" id="KW-1185">Reference proteome</keyword>
<reference evidence="4" key="1">
    <citation type="submission" date="2021-07" db="EMBL/GenBank/DDBJ databases">
        <authorList>
            <person name="Catto M.A."/>
            <person name="Jacobson A."/>
            <person name="Kennedy G."/>
            <person name="Labadie P."/>
            <person name="Hunt B.G."/>
            <person name="Srinivasan R."/>
        </authorList>
    </citation>
    <scope>NUCLEOTIDE SEQUENCE</scope>
    <source>
        <strain evidence="4">PL_HMW_Pooled</strain>
        <tissue evidence="4">Head</tissue>
    </source>
</reference>
<proteinExistence type="predicted"/>
<feature type="coiled-coil region" evidence="1">
    <location>
        <begin position="287"/>
        <end position="321"/>
    </location>
</feature>
<evidence type="ECO:0000259" key="3">
    <source>
        <dbReference type="Pfam" id="PF21787"/>
    </source>
</evidence>
<comment type="caution">
    <text evidence="4">The sequence shown here is derived from an EMBL/GenBank/DDBJ whole genome shotgun (WGS) entry which is preliminary data.</text>
</comment>
<accession>A0AAE1LJ31</accession>
<feature type="compositionally biased region" description="Acidic residues" evidence="2">
    <location>
        <begin position="105"/>
        <end position="134"/>
    </location>
</feature>
<keyword evidence="1" id="KW-0175">Coiled coil</keyword>
<dbReference type="Proteomes" id="UP001219518">
    <property type="component" value="Unassembled WGS sequence"/>
</dbReference>
<feature type="region of interest" description="Disordered" evidence="2">
    <location>
        <begin position="1"/>
        <end position="79"/>
    </location>
</feature>
<gene>
    <name evidence="4" type="ORF">KUF71_009183</name>
</gene>
<name>A0AAE1LJ31_9NEOP</name>
<evidence type="ECO:0000313" key="4">
    <source>
        <dbReference type="EMBL" id="KAK3919897.1"/>
    </source>
</evidence>
<reference evidence="4" key="2">
    <citation type="journal article" date="2023" name="BMC Genomics">
        <title>Pest status, molecular evolution, and epigenetic factors derived from the genome assembly of Frankliniella fusca, a thysanopteran phytovirus vector.</title>
        <authorList>
            <person name="Catto M.A."/>
            <person name="Labadie P.E."/>
            <person name="Jacobson A.L."/>
            <person name="Kennedy G.G."/>
            <person name="Srinivasan R."/>
            <person name="Hunt B.G."/>
        </authorList>
    </citation>
    <scope>NUCLEOTIDE SEQUENCE</scope>
    <source>
        <strain evidence="4">PL_HMW_Pooled</strain>
    </source>
</reference>